<feature type="transmembrane region" description="Helical" evidence="2">
    <location>
        <begin position="305"/>
        <end position="329"/>
    </location>
</feature>
<dbReference type="VEuPathDB" id="FungiDB:FOZG_05258"/>
<keyword evidence="2" id="KW-1133">Transmembrane helix</keyword>
<dbReference type="PANTHER" id="PTHR42069:SF1">
    <property type="entry name" value="MARVEL DOMAIN-CONTAINING PROTEIN"/>
    <property type="match status" value="1"/>
</dbReference>
<evidence type="ECO:0000256" key="2">
    <source>
        <dbReference type="SAM" id="Phobius"/>
    </source>
</evidence>
<reference evidence="3" key="2">
    <citation type="submission" date="2012-06" db="EMBL/GenBank/DDBJ databases">
        <title>Annotation of the Genome Sequence of Fusarium oxysporum Fo47.</title>
        <authorList>
            <consortium name="The Broad Institute Genomics Platform"/>
            <person name="Ma L.-J."/>
            <person name="Corby-Kistler H."/>
            <person name="Broz K."/>
            <person name="Gale L.R."/>
            <person name="Jonkers W."/>
            <person name="O'Donnell K."/>
            <person name="Ploetz R."/>
            <person name="Steinberg C."/>
            <person name="Schwartz D.C."/>
            <person name="VanEtten H."/>
            <person name="Zhou S."/>
            <person name="Young S.K."/>
            <person name="Zeng Q."/>
            <person name="Gargeya S."/>
            <person name="Fitzgerald M."/>
            <person name="Abouelleil A."/>
            <person name="Alvarado L."/>
            <person name="Chapman S.B."/>
            <person name="Gainer-Dewar J."/>
            <person name="Goldberg J."/>
            <person name="Griggs A."/>
            <person name="Gujja S."/>
            <person name="Hansen M."/>
            <person name="Howarth C."/>
            <person name="Imamovic A."/>
            <person name="Ireland A."/>
            <person name="Larimer J."/>
            <person name="McCowan C."/>
            <person name="Murphy C."/>
            <person name="Pearson M."/>
            <person name="Poon T.W."/>
            <person name="Priest M."/>
            <person name="Roberts A."/>
            <person name="Saif S."/>
            <person name="Shea T."/>
            <person name="Sykes S."/>
            <person name="Wortman J."/>
            <person name="Nusbaum C."/>
            <person name="Birren B."/>
        </authorList>
    </citation>
    <scope>NUCLEOTIDE SEQUENCE</scope>
    <source>
        <strain evidence="3">Fo47</strain>
    </source>
</reference>
<evidence type="ECO:0000313" key="3">
    <source>
        <dbReference type="EMBL" id="EWZ44500.1"/>
    </source>
</evidence>
<feature type="compositionally biased region" description="Polar residues" evidence="1">
    <location>
        <begin position="493"/>
        <end position="506"/>
    </location>
</feature>
<evidence type="ECO:0008006" key="4">
    <source>
        <dbReference type="Google" id="ProtNLM"/>
    </source>
</evidence>
<organism evidence="3">
    <name type="scientific">Fusarium oxysporum Fo47</name>
    <dbReference type="NCBI Taxonomy" id="660027"/>
    <lineage>
        <taxon>Eukaryota</taxon>
        <taxon>Fungi</taxon>
        <taxon>Dikarya</taxon>
        <taxon>Ascomycota</taxon>
        <taxon>Pezizomycotina</taxon>
        <taxon>Sordariomycetes</taxon>
        <taxon>Hypocreomycetidae</taxon>
        <taxon>Hypocreales</taxon>
        <taxon>Nectriaceae</taxon>
        <taxon>Fusarium</taxon>
        <taxon>Fusarium oxysporum species complex</taxon>
    </lineage>
</organism>
<feature type="region of interest" description="Disordered" evidence="1">
    <location>
        <begin position="580"/>
        <end position="599"/>
    </location>
</feature>
<dbReference type="EMBL" id="JH717898">
    <property type="protein sequence ID" value="EWZ44500.1"/>
    <property type="molecule type" value="Genomic_DNA"/>
</dbReference>
<feature type="transmembrane region" description="Helical" evidence="2">
    <location>
        <begin position="341"/>
        <end position="365"/>
    </location>
</feature>
<feature type="region of interest" description="Disordered" evidence="1">
    <location>
        <begin position="524"/>
        <end position="549"/>
    </location>
</feature>
<dbReference type="PANTHER" id="PTHR42069">
    <property type="entry name" value="HYPHAL ANASTAMOSIS-8 PROTEIN"/>
    <property type="match status" value="1"/>
</dbReference>
<name>W9KR68_FUSOX</name>
<feature type="region of interest" description="Disordered" evidence="1">
    <location>
        <begin position="489"/>
        <end position="511"/>
    </location>
</feature>
<feature type="transmembrane region" description="Helical" evidence="2">
    <location>
        <begin position="406"/>
        <end position="433"/>
    </location>
</feature>
<gene>
    <name evidence="3" type="ORF">FOZG_05258</name>
</gene>
<feature type="transmembrane region" description="Helical" evidence="2">
    <location>
        <begin position="259"/>
        <end position="285"/>
    </location>
</feature>
<proteinExistence type="predicted"/>
<keyword evidence="2" id="KW-0472">Membrane</keyword>
<sequence length="599" mass="66213">MSCPVAGVLMVSNERPGSPCCRQPQNSPFPTRVRQAGPLSQSFDSWSLCSFAIFSVLLPLRAWTASKLLYIHLHILLLISFSSHTFTCYKHGWPRFVSDLREGTDDDQRSIMLTDDSVEDRRRPAALNLASARPGTSESSSSDGSLKPRTPRFAEATSVHSPVEARSPFADPEKSHVAQPQPADVGFGYIGQRESIPVPMTPKTPLKSAMKVPGTPAHLKNPLSPTFREEDILEKREASTDKEQARDVKIKARVRLAKFALRGVNFSCSLIILAMLSASFTIFNATKALPDQSKMPSWAKNTSAWPQKLVLAMACVSLVACIVVFISYCRGGHRRAEKVGTYYTMFAIGWFILALVLWVVTAVIFQNSRNNSGNQDMWGWSCVNNHRSEVFGEKVDYALVCRLQNWAMICIIIEVVIEVLCILLYSVVFYRYYTKRRLFKSMDMRDRARSDLYLAQLRSQSAPNTPGFGPKSPALSAYAMSPRHPPAAYRNLSDISENPTTFTPGTQFAEPKSQFAPQETGFKLQAPPMKAPSATPKLNQSAFTPTEASPPAIPIVQVSQHGPVSTDEPTYEAVPIPGAYAGQAVRSPPPTQTHFGQGY</sequence>
<accession>W9KR68</accession>
<dbReference type="Proteomes" id="UP000030766">
    <property type="component" value="Unassembled WGS sequence"/>
</dbReference>
<evidence type="ECO:0000256" key="1">
    <source>
        <dbReference type="SAM" id="MobiDB-lite"/>
    </source>
</evidence>
<reference evidence="3" key="1">
    <citation type="submission" date="2011-06" db="EMBL/GenBank/DDBJ databases">
        <title>The Genome Sequence of Fusarium oxysporum Fo47.</title>
        <authorList>
            <consortium name="The Broad Institute Genome Sequencing Platform"/>
            <person name="Ma L.-J."/>
            <person name="Gale L.R."/>
            <person name="Schwartz D.C."/>
            <person name="Zhou S."/>
            <person name="Corby-Kistler H."/>
            <person name="Young S.K."/>
            <person name="Zeng Q."/>
            <person name="Gargeya S."/>
            <person name="Fitzgerald M."/>
            <person name="Haas B."/>
            <person name="Abouelleil A."/>
            <person name="Alvarado L."/>
            <person name="Arachchi H.M."/>
            <person name="Berlin A."/>
            <person name="Brown A."/>
            <person name="Chapman S.B."/>
            <person name="Chen Z."/>
            <person name="Dunbar C."/>
            <person name="Freedman E."/>
            <person name="Gearin G."/>
            <person name="Gellesch M."/>
            <person name="Goldberg J."/>
            <person name="Griggs A."/>
            <person name="Gujja S."/>
            <person name="Heiman D."/>
            <person name="Howarth C."/>
            <person name="Larson L."/>
            <person name="Lui A."/>
            <person name="MacDonald P.J.P."/>
            <person name="Mehta T."/>
            <person name="Montmayeur A."/>
            <person name="Murphy C."/>
            <person name="Neiman D."/>
            <person name="Pearson M."/>
            <person name="Priest M."/>
            <person name="Roberts A."/>
            <person name="Saif S."/>
            <person name="Shea T."/>
            <person name="Shenoy N."/>
            <person name="Sisk P."/>
            <person name="Stolte C."/>
            <person name="Sykes S."/>
            <person name="Wortman J."/>
            <person name="Nusbaum C."/>
            <person name="Birren B."/>
        </authorList>
    </citation>
    <scope>NUCLEOTIDE SEQUENCE [LARGE SCALE GENOMIC DNA]</scope>
    <source>
        <strain evidence="3">Fo47</strain>
    </source>
</reference>
<keyword evidence="2" id="KW-0812">Transmembrane</keyword>
<dbReference type="AlphaFoldDB" id="W9KR68"/>
<protein>
    <recommendedName>
        <fullName evidence="4">MARVEL domain-containing protein</fullName>
    </recommendedName>
</protein>
<feature type="region of interest" description="Disordered" evidence="1">
    <location>
        <begin position="128"/>
        <end position="183"/>
    </location>
</feature>
<feature type="compositionally biased region" description="Polar residues" evidence="1">
    <location>
        <begin position="536"/>
        <end position="547"/>
    </location>
</feature>